<sequence length="77" mass="9118">MNSANVNKKAELIKWLLTVEDEFVLDQVAILKMNDNRDWWTLISEEERTAIENGLRDADDNKLVTHSEVKKLYEKWL</sequence>
<dbReference type="EMBL" id="MBTA01000025">
    <property type="protein sequence ID" value="RKD15030.1"/>
    <property type="molecule type" value="Genomic_DNA"/>
</dbReference>
<protein>
    <submittedName>
        <fullName evidence="1">Uncharacterized protein</fullName>
    </submittedName>
</protein>
<dbReference type="OrthoDB" id="1122071at2"/>
<gene>
    <name evidence="1" type="ORF">BCY91_05735</name>
</gene>
<proteinExistence type="predicted"/>
<evidence type="ECO:0000313" key="1">
    <source>
        <dbReference type="EMBL" id="RKD15030.1"/>
    </source>
</evidence>
<dbReference type="AlphaFoldDB" id="A0A419S4Y5"/>
<dbReference type="RefSeq" id="WP_120181894.1">
    <property type="nucleotide sequence ID" value="NZ_MBTA01000025.1"/>
</dbReference>
<comment type="caution">
    <text evidence="1">The sequence shown here is derived from an EMBL/GenBank/DDBJ whole genome shotgun (WGS) entry which is preliminary data.</text>
</comment>
<evidence type="ECO:0000313" key="2">
    <source>
        <dbReference type="Proteomes" id="UP000283433"/>
    </source>
</evidence>
<organism evidence="1 2">
    <name type="scientific">Pelobium manganitolerans</name>
    <dbReference type="NCBI Taxonomy" id="1842495"/>
    <lineage>
        <taxon>Bacteria</taxon>
        <taxon>Pseudomonadati</taxon>
        <taxon>Bacteroidota</taxon>
        <taxon>Sphingobacteriia</taxon>
        <taxon>Sphingobacteriales</taxon>
        <taxon>Sphingobacteriaceae</taxon>
        <taxon>Pelobium</taxon>
    </lineage>
</organism>
<dbReference type="Proteomes" id="UP000283433">
    <property type="component" value="Unassembled WGS sequence"/>
</dbReference>
<reference evidence="1 2" key="1">
    <citation type="submission" date="2016-07" db="EMBL/GenBank/DDBJ databases">
        <title>Genome of Pelobium manganitolerans.</title>
        <authorList>
            <person name="Wu S."/>
            <person name="Wang G."/>
        </authorList>
    </citation>
    <scope>NUCLEOTIDE SEQUENCE [LARGE SCALE GENOMIC DNA]</scope>
    <source>
        <strain evidence="1 2">YS-25</strain>
    </source>
</reference>
<keyword evidence="2" id="KW-1185">Reference proteome</keyword>
<accession>A0A419S4Y5</accession>
<name>A0A419S4Y5_9SPHI</name>